<name>A0A9X4M515_9CYAN</name>
<comment type="caution">
    <text evidence="2">The sequence shown here is derived from an EMBL/GenBank/DDBJ whole genome shotgun (WGS) entry which is preliminary data.</text>
</comment>
<dbReference type="RefSeq" id="WP_009625908.1">
    <property type="nucleotide sequence ID" value="NZ_VBTY01000024.1"/>
</dbReference>
<gene>
    <name evidence="2" type="ORF">FEV09_04720</name>
</gene>
<evidence type="ECO:0000313" key="2">
    <source>
        <dbReference type="EMBL" id="MDG3493853.1"/>
    </source>
</evidence>
<dbReference type="Pfam" id="PF10989">
    <property type="entry name" value="DUF2808"/>
    <property type="match status" value="1"/>
</dbReference>
<evidence type="ECO:0000256" key="1">
    <source>
        <dbReference type="SAM" id="SignalP"/>
    </source>
</evidence>
<keyword evidence="1" id="KW-0732">Signal</keyword>
<reference evidence="2" key="1">
    <citation type="submission" date="2019-05" db="EMBL/GenBank/DDBJ databases">
        <title>Whole genome sequencing of Pseudanabaena catenata USMAC16.</title>
        <authorList>
            <person name="Khan Z."/>
            <person name="Omar W.M."/>
            <person name="Convey P."/>
            <person name="Merican F."/>
            <person name="Najimudin N."/>
        </authorList>
    </citation>
    <scope>NUCLEOTIDE SEQUENCE</scope>
    <source>
        <strain evidence="2">USMAC16</strain>
    </source>
</reference>
<accession>A0A9X4M515</accession>
<proteinExistence type="predicted"/>
<dbReference type="EMBL" id="VBTY01000024">
    <property type="protein sequence ID" value="MDG3493853.1"/>
    <property type="molecule type" value="Genomic_DNA"/>
</dbReference>
<dbReference type="Proteomes" id="UP001152872">
    <property type="component" value="Unassembled WGS sequence"/>
</dbReference>
<protein>
    <submittedName>
        <fullName evidence="2">DUF2808 domain-containing protein</fullName>
    </submittedName>
</protein>
<dbReference type="AlphaFoldDB" id="A0A9X4M515"/>
<evidence type="ECO:0000313" key="3">
    <source>
        <dbReference type="Proteomes" id="UP001152872"/>
    </source>
</evidence>
<feature type="chain" id="PRO_5040959981" evidence="1">
    <location>
        <begin position="23"/>
        <end position="199"/>
    </location>
</feature>
<keyword evidence="3" id="KW-1185">Reference proteome</keyword>
<organism evidence="2 3">
    <name type="scientific">Pseudanabaena catenata USMAC16</name>
    <dbReference type="NCBI Taxonomy" id="1855837"/>
    <lineage>
        <taxon>Bacteria</taxon>
        <taxon>Bacillati</taxon>
        <taxon>Cyanobacteriota</taxon>
        <taxon>Cyanophyceae</taxon>
        <taxon>Pseudanabaenales</taxon>
        <taxon>Pseudanabaenaceae</taxon>
        <taxon>Pseudanabaena</taxon>
    </lineage>
</organism>
<dbReference type="InterPro" id="IPR021256">
    <property type="entry name" value="DUF2808"/>
</dbReference>
<sequence>MKYLKRLAIPCLLIGLSMSVISAVIPRANSAIAQDLQDLTGASSPTKFIQFPSLISVDTSDRETNTRNAIYSFQISIPVQAGATLQKVTIAQQDPIESITFASDRTTAYIQEPSGDRIAVATKTMIDPNTKAASIVFTSPVAAGKIVVVSLRPVSNPSLEGEYVFGVTAFADSLQGQFIGNGRLGIYNSYISDVFVPTF</sequence>
<feature type="signal peptide" evidence="1">
    <location>
        <begin position="1"/>
        <end position="22"/>
    </location>
</feature>